<gene>
    <name evidence="1" type="ORF">CP960_04795</name>
</gene>
<evidence type="ECO:0000313" key="1">
    <source>
        <dbReference type="EMBL" id="PKI81320.1"/>
    </source>
</evidence>
<proteinExistence type="predicted"/>
<comment type="caution">
    <text evidence="1">The sequence shown here is derived from an EMBL/GenBank/DDBJ whole genome shotgun (WGS) entry which is preliminary data.</text>
</comment>
<keyword evidence="2" id="KW-1185">Reference proteome</keyword>
<evidence type="ECO:0000313" key="2">
    <source>
        <dbReference type="Proteomes" id="UP000233248"/>
    </source>
</evidence>
<sequence>MEDFFLIKLGEDEYSNHLEYDDMAIEYCVDVLDIPEEKIESVNILGEHKIELNLQNLEKEDVIEDWYVNLHKISD</sequence>
<dbReference type="OrthoDB" id="5344275at2"/>
<reference evidence="1 2" key="1">
    <citation type="submission" date="2017-09" db="EMBL/GenBank/DDBJ databases">
        <title>Genomics of the genus Arcobacter.</title>
        <authorList>
            <person name="Perez-Cataluna A."/>
            <person name="Figueras M.J."/>
            <person name="Salas-Masso N."/>
        </authorList>
    </citation>
    <scope>NUCLEOTIDE SEQUENCE [LARGE SCALE GENOMIC DNA]</scope>
    <source>
        <strain evidence="1 2">DSM 18005</strain>
    </source>
</reference>
<name>A0A2N1J444_9BACT</name>
<protein>
    <submittedName>
        <fullName evidence="1">Uncharacterized protein</fullName>
    </submittedName>
</protein>
<organism evidence="1 2">
    <name type="scientific">Malaciobacter halophilus</name>
    <dbReference type="NCBI Taxonomy" id="197482"/>
    <lineage>
        <taxon>Bacteria</taxon>
        <taxon>Pseudomonadati</taxon>
        <taxon>Campylobacterota</taxon>
        <taxon>Epsilonproteobacteria</taxon>
        <taxon>Campylobacterales</taxon>
        <taxon>Arcobacteraceae</taxon>
        <taxon>Malaciobacter</taxon>
    </lineage>
</organism>
<dbReference type="KEGG" id="ahs:AHALO_2079"/>
<accession>A0A2N1J444</accession>
<dbReference type="EMBL" id="NXIF01000018">
    <property type="protein sequence ID" value="PKI81320.1"/>
    <property type="molecule type" value="Genomic_DNA"/>
</dbReference>
<dbReference type="Proteomes" id="UP000233248">
    <property type="component" value="Unassembled WGS sequence"/>
</dbReference>
<dbReference type="RefSeq" id="WP_101184248.1">
    <property type="nucleotide sequence ID" value="NZ_CP031218.1"/>
</dbReference>
<dbReference type="AlphaFoldDB" id="A0A2N1J444"/>